<comment type="caution">
    <text evidence="1">The sequence shown here is derived from an EMBL/GenBank/DDBJ whole genome shotgun (WGS) entry which is preliminary data.</text>
</comment>
<evidence type="ECO:0000313" key="1">
    <source>
        <dbReference type="EMBL" id="MBV7270752.1"/>
    </source>
</evidence>
<dbReference type="AlphaFoldDB" id="A0A9X1FAT4"/>
<protein>
    <submittedName>
        <fullName evidence="1">Uncharacterized protein</fullName>
    </submittedName>
</protein>
<keyword evidence="2" id="KW-1185">Reference proteome</keyword>
<proteinExistence type="predicted"/>
<evidence type="ECO:0000313" key="2">
    <source>
        <dbReference type="Proteomes" id="UP001138894"/>
    </source>
</evidence>
<reference evidence="1" key="1">
    <citation type="submission" date="2021-04" db="EMBL/GenBank/DDBJ databases">
        <authorList>
            <person name="Pira H."/>
            <person name="Risdian C."/>
            <person name="Wink J."/>
        </authorList>
    </citation>
    <scope>NUCLEOTIDE SEQUENCE</scope>
    <source>
        <strain evidence="1">WHY3</strain>
    </source>
</reference>
<accession>A0A9X1FAT4</accession>
<dbReference type="Proteomes" id="UP001138894">
    <property type="component" value="Unassembled WGS sequence"/>
</dbReference>
<dbReference type="RefSeq" id="WP_218548024.1">
    <property type="nucleotide sequence ID" value="NZ_JAGSPD010000042.1"/>
</dbReference>
<organism evidence="1 2">
    <name type="scientific">Winogradskyella luteola</name>
    <dbReference type="NCBI Taxonomy" id="2828330"/>
    <lineage>
        <taxon>Bacteria</taxon>
        <taxon>Pseudomonadati</taxon>
        <taxon>Bacteroidota</taxon>
        <taxon>Flavobacteriia</taxon>
        <taxon>Flavobacteriales</taxon>
        <taxon>Flavobacteriaceae</taxon>
        <taxon>Winogradskyella</taxon>
    </lineage>
</organism>
<name>A0A9X1FAT4_9FLAO</name>
<dbReference type="EMBL" id="JAGSPD010000042">
    <property type="protein sequence ID" value="MBV7270752.1"/>
    <property type="molecule type" value="Genomic_DNA"/>
</dbReference>
<gene>
    <name evidence="1" type="ORF">KCG49_16330</name>
</gene>
<sequence length="203" mass="23545">MVLSIVSSISNLRSNSEDEKTVFKNQTEASESKKTDTIEIQISEKIDILNDRIENLTYNLIGFDDYYIPTDNEFLIYAGFSVEPKVIFKSKDDNTLKVKVSDVSEKEEKGKITPQAYLSFYIDDKKIGLEGVKQIIRINSSNRFWYEDYNGELIVNELDTIKLFKLKYVVERIYRKQSKSLVIADDKNAILLKEIKKDSTQKK</sequence>